<feature type="region of interest" description="Disordered" evidence="8">
    <location>
        <begin position="290"/>
        <end position="325"/>
    </location>
</feature>
<dbReference type="Pfam" id="PF00907">
    <property type="entry name" value="T-box"/>
    <property type="match status" value="1"/>
</dbReference>
<proteinExistence type="evidence at transcript level"/>
<gene>
    <name evidence="10" type="primary">Bra</name>
</gene>
<dbReference type="InterPro" id="IPR036960">
    <property type="entry name" value="T-box_sf"/>
</dbReference>
<feature type="domain" description="T-box" evidence="9">
    <location>
        <begin position="36"/>
        <end position="212"/>
    </location>
</feature>
<keyword evidence="2" id="KW-0217">Developmental protein</keyword>
<dbReference type="CDD" id="cd20192">
    <property type="entry name" value="T-box_TBXT_TBX19-like"/>
    <property type="match status" value="1"/>
</dbReference>
<feature type="compositionally biased region" description="Basic residues" evidence="8">
    <location>
        <begin position="290"/>
        <end position="306"/>
    </location>
</feature>
<sequence length="519" mass="57804">MSSAKSKQSINDITSSIVTSSRGDEVNSNSGVKMTLLEQQLWSKFHSYVNEMIVTKNGRRMFPVLKTSISGLDPNAMYSIMLDFVAVDNNRWKYVNGEWVTGGKPEPHVSSCAYIHPDSPNFGSHWMKQPIGFNRVKLTNKTTGNAQQIMLNSLHKYEPRIHVVKVGGPEAQKMIATHSFPETQFIAVTAYQNEEVTSLKIKYNPFAKAFLDAKESRSDMDPMTYGDVSKSQISPQTPQMNSWVLPNHEALPHQYPGPGGFHPHPYPPASVQQINPSPIMTPNPNVYPRHSGKERHTSHKNHRHSPYAHPTYHPVQRTSPSGSYTPTSYQDVNLTQPSINGASPADCVYTFPSAAEPWPTPQPLDGALSGEHFQFDVPNNFDQFQPNFEANPYEFQHFNYPAPLEGQATSVYDVPSSQYSNMTSYAPDVAYTSEYLPTSDVSSSAAPLNQNFLPQLMTQQNETNITVTSPDGNHVMMSSLYDTPSPPVIELSQNSPLNEVAFDPCKRSPQWSPLTPPSL</sequence>
<dbReference type="InterPro" id="IPR008967">
    <property type="entry name" value="p53-like_TF_DNA-bd_sf"/>
</dbReference>
<dbReference type="EMBL" id="LR783379">
    <property type="protein sequence ID" value="CAB3226124.1"/>
    <property type="molecule type" value="mRNA"/>
</dbReference>
<comment type="subcellular location">
    <subcellularLocation>
        <location evidence="1 7">Nucleus</location>
    </subcellularLocation>
</comment>
<dbReference type="InterPro" id="IPR002070">
    <property type="entry name" value="TF_Brachyury"/>
</dbReference>
<dbReference type="PANTHER" id="PTHR11267:SF106">
    <property type="entry name" value="T-RELATED PROTEIN"/>
    <property type="match status" value="1"/>
</dbReference>
<evidence type="ECO:0000259" key="9">
    <source>
        <dbReference type="PROSITE" id="PS50252"/>
    </source>
</evidence>
<evidence type="ECO:0000256" key="6">
    <source>
        <dbReference type="ARBA" id="ARBA00023242"/>
    </source>
</evidence>
<dbReference type="GO" id="GO:0001708">
    <property type="term" value="P:cell fate specification"/>
    <property type="evidence" value="ECO:0007669"/>
    <property type="project" value="TreeGrafter"/>
</dbReference>
<dbReference type="PRINTS" id="PR00937">
    <property type="entry name" value="TBOX"/>
</dbReference>
<evidence type="ECO:0000256" key="5">
    <source>
        <dbReference type="ARBA" id="ARBA00023163"/>
    </source>
</evidence>
<keyword evidence="5" id="KW-0804">Transcription</keyword>
<keyword evidence="4 7" id="KW-0238">DNA-binding</keyword>
<evidence type="ECO:0000256" key="4">
    <source>
        <dbReference type="ARBA" id="ARBA00023125"/>
    </source>
</evidence>
<dbReference type="PROSITE" id="PS01283">
    <property type="entry name" value="TBOX_1"/>
    <property type="match status" value="1"/>
</dbReference>
<keyword evidence="6 7" id="KW-0539">Nucleus</keyword>
<dbReference type="PRINTS" id="PR00938">
    <property type="entry name" value="BRACHYURY"/>
</dbReference>
<protein>
    <submittedName>
        <fullName evidence="10">Brachyury</fullName>
    </submittedName>
</protein>
<dbReference type="SMART" id="SM00425">
    <property type="entry name" value="TBOX"/>
    <property type="match status" value="1"/>
</dbReference>
<evidence type="ECO:0000256" key="1">
    <source>
        <dbReference type="ARBA" id="ARBA00004123"/>
    </source>
</evidence>
<dbReference type="AlphaFoldDB" id="A0A6F9D7J9"/>
<dbReference type="SUPFAM" id="SSF49417">
    <property type="entry name" value="p53-like transcription factors"/>
    <property type="match status" value="1"/>
</dbReference>
<dbReference type="Gene3D" id="2.60.40.820">
    <property type="entry name" value="Transcription factor, T-box"/>
    <property type="match status" value="1"/>
</dbReference>
<dbReference type="PROSITE" id="PS50252">
    <property type="entry name" value="TBOX_3"/>
    <property type="match status" value="1"/>
</dbReference>
<dbReference type="FunFam" id="2.60.40.820:FF:000002">
    <property type="entry name" value="T-box transcription factor Brachyury"/>
    <property type="match status" value="1"/>
</dbReference>
<dbReference type="PANTHER" id="PTHR11267">
    <property type="entry name" value="T-BOX PROTEIN-RELATED"/>
    <property type="match status" value="1"/>
</dbReference>
<evidence type="ECO:0000256" key="3">
    <source>
        <dbReference type="ARBA" id="ARBA00023015"/>
    </source>
</evidence>
<dbReference type="GO" id="GO:0000785">
    <property type="term" value="C:chromatin"/>
    <property type="evidence" value="ECO:0007669"/>
    <property type="project" value="TreeGrafter"/>
</dbReference>
<dbReference type="InterPro" id="IPR001699">
    <property type="entry name" value="TF_T-box"/>
</dbReference>
<comment type="caution">
    <text evidence="7">Lacks conserved residue(s) required for the propagation of feature annotation.</text>
</comment>
<dbReference type="InterPro" id="IPR018186">
    <property type="entry name" value="TF_T-box_CS"/>
</dbReference>
<dbReference type="PROSITE" id="PS01264">
    <property type="entry name" value="TBOX_2"/>
    <property type="match status" value="1"/>
</dbReference>
<evidence type="ECO:0000313" key="10">
    <source>
        <dbReference type="EMBL" id="CAB3226124.1"/>
    </source>
</evidence>
<organism evidence="10">
    <name type="scientific">Phallusia mammillata</name>
    <dbReference type="NCBI Taxonomy" id="59560"/>
    <lineage>
        <taxon>Eukaryota</taxon>
        <taxon>Metazoa</taxon>
        <taxon>Chordata</taxon>
        <taxon>Tunicata</taxon>
        <taxon>Ascidiacea</taxon>
        <taxon>Phlebobranchia</taxon>
        <taxon>Ascidiidae</taxon>
        <taxon>Phallusia</taxon>
    </lineage>
</organism>
<evidence type="ECO:0000256" key="2">
    <source>
        <dbReference type="ARBA" id="ARBA00022473"/>
    </source>
</evidence>
<dbReference type="GO" id="GO:0000978">
    <property type="term" value="F:RNA polymerase II cis-regulatory region sequence-specific DNA binding"/>
    <property type="evidence" value="ECO:0007669"/>
    <property type="project" value="InterPro"/>
</dbReference>
<dbReference type="GO" id="GO:0005634">
    <property type="term" value="C:nucleus"/>
    <property type="evidence" value="ECO:0007669"/>
    <property type="project" value="UniProtKB-SubCell"/>
</dbReference>
<dbReference type="GO" id="GO:0045893">
    <property type="term" value="P:positive regulation of DNA-templated transcription"/>
    <property type="evidence" value="ECO:0007669"/>
    <property type="project" value="InterPro"/>
</dbReference>
<evidence type="ECO:0000256" key="7">
    <source>
        <dbReference type="PROSITE-ProRule" id="PRU00201"/>
    </source>
</evidence>
<accession>A0A6F9D7J9</accession>
<keyword evidence="3" id="KW-0805">Transcription regulation</keyword>
<evidence type="ECO:0000256" key="8">
    <source>
        <dbReference type="SAM" id="MobiDB-lite"/>
    </source>
</evidence>
<dbReference type="InterPro" id="IPR046360">
    <property type="entry name" value="T-box_DNA-bd"/>
</dbReference>
<reference evidence="10" key="1">
    <citation type="submission" date="2020-04" db="EMBL/GenBank/DDBJ databases">
        <authorList>
            <person name="Neveu A P."/>
        </authorList>
    </citation>
    <scope>NUCLEOTIDE SEQUENCE</scope>
    <source>
        <tissue evidence="10">Whole embryo</tissue>
    </source>
</reference>
<dbReference type="GO" id="GO:0000981">
    <property type="term" value="F:DNA-binding transcription factor activity, RNA polymerase II-specific"/>
    <property type="evidence" value="ECO:0007669"/>
    <property type="project" value="TreeGrafter"/>
</dbReference>
<name>A0A6F9D7J9_9ASCI</name>